<proteinExistence type="predicted"/>
<dbReference type="EMBL" id="BAFB01000232">
    <property type="protein sequence ID" value="GAB36644.1"/>
    <property type="molecule type" value="Genomic_DNA"/>
</dbReference>
<protein>
    <recommendedName>
        <fullName evidence="3">NADH pyrophosphatase</fullName>
    </recommendedName>
</protein>
<gene>
    <name evidence="1" type="ORF">GOOTI_232_00010</name>
</gene>
<keyword evidence="2" id="KW-1185">Reference proteome</keyword>
<accession>H5TT36</accession>
<name>H5TT36_GORO1</name>
<reference evidence="1" key="1">
    <citation type="submission" date="2012-02" db="EMBL/GenBank/DDBJ databases">
        <title>Whole genome shotgun sequence of Gordonia otitidis NBRC 100426.</title>
        <authorList>
            <person name="Yoshida I."/>
            <person name="Hosoyama A."/>
            <person name="Tsuchikane K."/>
            <person name="Katsumata H."/>
            <person name="Yamazaki S."/>
            <person name="Fujita N."/>
        </authorList>
    </citation>
    <scope>NUCLEOTIDE SEQUENCE [LARGE SCALE GENOMIC DNA]</scope>
    <source>
        <strain evidence="1">NBRC 100426</strain>
    </source>
</reference>
<evidence type="ECO:0008006" key="3">
    <source>
        <dbReference type="Google" id="ProtNLM"/>
    </source>
</evidence>
<organism evidence="1 2">
    <name type="scientific">Gordonia otitidis (strain DSM 44809 / CCUG 52243 / JCM 12355 / NBRC 100426 / IFM 10032)</name>
    <dbReference type="NCBI Taxonomy" id="1108044"/>
    <lineage>
        <taxon>Bacteria</taxon>
        <taxon>Bacillati</taxon>
        <taxon>Actinomycetota</taxon>
        <taxon>Actinomycetes</taxon>
        <taxon>Mycobacteriales</taxon>
        <taxon>Gordoniaceae</taxon>
        <taxon>Gordonia</taxon>
    </lineage>
</organism>
<evidence type="ECO:0000313" key="1">
    <source>
        <dbReference type="EMBL" id="GAB36644.1"/>
    </source>
</evidence>
<sequence>QWFTRAEVLDALDRGEEWLRGMPEPDGAGRAVADGEEAPRLLLPGSISIARALVEAWARTPA</sequence>
<evidence type="ECO:0000313" key="2">
    <source>
        <dbReference type="Proteomes" id="UP000005038"/>
    </source>
</evidence>
<dbReference type="Proteomes" id="UP000005038">
    <property type="component" value="Unassembled WGS sequence"/>
</dbReference>
<comment type="caution">
    <text evidence="1">The sequence shown here is derived from an EMBL/GenBank/DDBJ whole genome shotgun (WGS) entry which is preliminary data.</text>
</comment>
<dbReference type="AlphaFoldDB" id="H5TT36"/>
<feature type="non-terminal residue" evidence="1">
    <location>
        <position position="1"/>
    </location>
</feature>